<comment type="caution">
    <text evidence="3">The sequence shown here is derived from an EMBL/GenBank/DDBJ whole genome shotgun (WGS) entry which is preliminary data.</text>
</comment>
<evidence type="ECO:0000256" key="1">
    <source>
        <dbReference type="SAM" id="Phobius"/>
    </source>
</evidence>
<feature type="transmembrane region" description="Helical" evidence="1">
    <location>
        <begin position="79"/>
        <end position="107"/>
    </location>
</feature>
<dbReference type="CDD" id="cd03392">
    <property type="entry name" value="PAP2_like_2"/>
    <property type="match status" value="1"/>
</dbReference>
<dbReference type="InterPro" id="IPR000326">
    <property type="entry name" value="PAP2/HPO"/>
</dbReference>
<dbReference type="EMBL" id="MSZX01000006">
    <property type="protein sequence ID" value="OPA76893.1"/>
    <property type="molecule type" value="Genomic_DNA"/>
</dbReference>
<feature type="transmembrane region" description="Helical" evidence="1">
    <location>
        <begin position="184"/>
        <end position="205"/>
    </location>
</feature>
<feature type="domain" description="Phosphatidic acid phosphatase type 2/haloperoxidase" evidence="2">
    <location>
        <begin position="114"/>
        <end position="226"/>
    </location>
</feature>
<protein>
    <submittedName>
        <fullName evidence="3">Phospholipid phosphatase</fullName>
    </submittedName>
</protein>
<organism evidence="3 4">
    <name type="scientific">Paenibacillus selenitireducens</name>
    <dbReference type="NCBI Taxonomy" id="1324314"/>
    <lineage>
        <taxon>Bacteria</taxon>
        <taxon>Bacillati</taxon>
        <taxon>Bacillota</taxon>
        <taxon>Bacilli</taxon>
        <taxon>Bacillales</taxon>
        <taxon>Paenibacillaceae</taxon>
        <taxon>Paenibacillus</taxon>
    </lineage>
</organism>
<dbReference type="Proteomes" id="UP000190188">
    <property type="component" value="Unassembled WGS sequence"/>
</dbReference>
<keyword evidence="4" id="KW-1185">Reference proteome</keyword>
<sequence length="242" mass="27516">MILLVCRAILSVEKTSRKVNQTFMTKAVQLRATPAFYLTLVGLLGFMGVAYLVTTDRLSAFDTPIITWMQSWESPTWTALAEFCALLGSAKIVIILSIITMVLLYFVLKHRSELIFFLIVIGGSASLNVILKSVFSRERPTIHRILEETGYSFPSGHAMGAFSFYASIAFLLWRHIPQKWGRVLLILAAVGMILMIGLSRVYAGVHYPSDILAGYLISGCWLAFWIYWYQWYKERSQNQPRK</sequence>
<accession>A0A1T2XB96</accession>
<dbReference type="Pfam" id="PF01569">
    <property type="entry name" value="PAP2"/>
    <property type="match status" value="1"/>
</dbReference>
<keyword evidence="1" id="KW-0812">Transmembrane</keyword>
<evidence type="ECO:0000313" key="3">
    <source>
        <dbReference type="EMBL" id="OPA76893.1"/>
    </source>
</evidence>
<gene>
    <name evidence="3" type="ORF">BVG16_17235</name>
</gene>
<reference evidence="3 4" key="1">
    <citation type="submission" date="2017-01" db="EMBL/GenBank/DDBJ databases">
        <title>Genome analysis of Paenibacillus selenitrireducens ES3-24.</title>
        <authorList>
            <person name="Xu D."/>
            <person name="Yao R."/>
            <person name="Zheng S."/>
        </authorList>
    </citation>
    <scope>NUCLEOTIDE SEQUENCE [LARGE SCALE GENOMIC DNA]</scope>
    <source>
        <strain evidence="3 4">ES3-24</strain>
    </source>
</reference>
<proteinExistence type="predicted"/>
<evidence type="ECO:0000313" key="4">
    <source>
        <dbReference type="Proteomes" id="UP000190188"/>
    </source>
</evidence>
<dbReference type="STRING" id="1324314.BVG16_17235"/>
<name>A0A1T2XB96_9BACL</name>
<dbReference type="SUPFAM" id="SSF48317">
    <property type="entry name" value="Acid phosphatase/Vanadium-dependent haloperoxidase"/>
    <property type="match status" value="1"/>
</dbReference>
<dbReference type="SMART" id="SM00014">
    <property type="entry name" value="acidPPc"/>
    <property type="match status" value="1"/>
</dbReference>
<dbReference type="AlphaFoldDB" id="A0A1T2XB96"/>
<dbReference type="PANTHER" id="PTHR14969">
    <property type="entry name" value="SPHINGOSINE-1-PHOSPHATE PHOSPHOHYDROLASE"/>
    <property type="match status" value="1"/>
</dbReference>
<feature type="transmembrane region" description="Helical" evidence="1">
    <location>
        <begin position="211"/>
        <end position="232"/>
    </location>
</feature>
<keyword evidence="1" id="KW-0472">Membrane</keyword>
<feature type="transmembrane region" description="Helical" evidence="1">
    <location>
        <begin position="151"/>
        <end position="172"/>
    </location>
</feature>
<keyword evidence="1" id="KW-1133">Transmembrane helix</keyword>
<dbReference type="InterPro" id="IPR036938">
    <property type="entry name" value="PAP2/HPO_sf"/>
</dbReference>
<dbReference type="Gene3D" id="1.20.144.10">
    <property type="entry name" value="Phosphatidic acid phosphatase type 2/haloperoxidase"/>
    <property type="match status" value="2"/>
</dbReference>
<dbReference type="PANTHER" id="PTHR14969:SF13">
    <property type="entry name" value="AT30094P"/>
    <property type="match status" value="1"/>
</dbReference>
<evidence type="ECO:0000259" key="2">
    <source>
        <dbReference type="SMART" id="SM00014"/>
    </source>
</evidence>
<feature type="transmembrane region" description="Helical" evidence="1">
    <location>
        <begin position="114"/>
        <end position="131"/>
    </location>
</feature>
<feature type="transmembrane region" description="Helical" evidence="1">
    <location>
        <begin position="35"/>
        <end position="54"/>
    </location>
</feature>